<name>A0AAU7NRX8_9GAMM</name>
<keyword evidence="4" id="KW-1185">Reference proteome</keyword>
<gene>
    <name evidence="3" type="ORF">Q9L42_015490</name>
</gene>
<dbReference type="KEGG" id="mech:Q9L42_015490"/>
<dbReference type="Proteomes" id="UP001225378">
    <property type="component" value="Chromosome"/>
</dbReference>
<organism evidence="3 4">
    <name type="scientific">Methylomarinum roseum</name>
    <dbReference type="NCBI Taxonomy" id="3067653"/>
    <lineage>
        <taxon>Bacteria</taxon>
        <taxon>Pseudomonadati</taxon>
        <taxon>Pseudomonadota</taxon>
        <taxon>Gammaproteobacteria</taxon>
        <taxon>Methylococcales</taxon>
        <taxon>Methylococcaceae</taxon>
        <taxon>Methylomarinum</taxon>
    </lineage>
</organism>
<dbReference type="RefSeq" id="WP_349431366.1">
    <property type="nucleotide sequence ID" value="NZ_CP157743.1"/>
</dbReference>
<evidence type="ECO:0000256" key="2">
    <source>
        <dbReference type="SAM" id="MobiDB-lite"/>
    </source>
</evidence>
<feature type="coiled-coil region" evidence="1">
    <location>
        <begin position="421"/>
        <end position="455"/>
    </location>
</feature>
<feature type="compositionally biased region" description="Basic and acidic residues" evidence="2">
    <location>
        <begin position="317"/>
        <end position="334"/>
    </location>
</feature>
<proteinExistence type="predicted"/>
<reference evidence="3 4" key="1">
    <citation type="journal article" date="2024" name="Microbiology">
        <title>Methylomarinum rosea sp. nov., a novel halophilic methanotrophic bacterium from the hypersaline Lake Elton.</title>
        <authorList>
            <person name="Suleimanov R.Z."/>
            <person name="Oshkin I.Y."/>
            <person name="Danilova O.V."/>
            <person name="Suzina N.E."/>
            <person name="Dedysh S.N."/>
        </authorList>
    </citation>
    <scope>NUCLEOTIDE SEQUENCE [LARGE SCALE GENOMIC DNA]</scope>
    <source>
        <strain evidence="3 4">Ch1-1</strain>
    </source>
</reference>
<accession>A0AAU7NRX8</accession>
<evidence type="ECO:0000256" key="1">
    <source>
        <dbReference type="SAM" id="Coils"/>
    </source>
</evidence>
<sequence length="456" mass="54236">MNNTGFELERWLSGGEFLAAGSDAGDTWEPGFDVDRQVVRSRLGGFYQKLFLRPDVFVKRFYHDIFPLPIDDWSYQEQIELFDGFCSVDVNVELRFQATLKFVQRNAEVLPDINPHIKQTFEDVLTDIVHKELLALNDGAWVSNGLFKLEKKIAVAICELLMMQNIQSQAICKLQAEFKEFPNVRPGKDSVYLQVLKQSYELTERKNQTFFQQQQALKKQKLLQKTQQLEQLHKYAEIERQKRAQEASNRLVLLEDEEQQLMAQLEIEKRIQAQKIKHQQQLKEMELEAELLTQQKISSRRRQLESQDLSEKLAHQAELEEQKAEADINRREKQQQYQSRIQDKKTRAEIERYEKQQEEWHDAKLRIHQQQLALKKRQKQLDLEAEQEYIRREQEEKKQQIVMPFQKLEKFEDGDKMKRKSEALRNEIELSLLEKQRLELEMAIKEAQKNSMIDED</sequence>
<evidence type="ECO:0000313" key="4">
    <source>
        <dbReference type="Proteomes" id="UP001225378"/>
    </source>
</evidence>
<dbReference type="EMBL" id="CP157743">
    <property type="protein sequence ID" value="XBS19750.1"/>
    <property type="molecule type" value="Genomic_DNA"/>
</dbReference>
<keyword evidence="1" id="KW-0175">Coiled coil</keyword>
<dbReference type="AlphaFoldDB" id="A0AAU7NRX8"/>
<protein>
    <submittedName>
        <fullName evidence="3">Uncharacterized protein</fullName>
    </submittedName>
</protein>
<feature type="region of interest" description="Disordered" evidence="2">
    <location>
        <begin position="317"/>
        <end position="343"/>
    </location>
</feature>
<evidence type="ECO:0000313" key="3">
    <source>
        <dbReference type="EMBL" id="XBS19750.1"/>
    </source>
</evidence>